<gene>
    <name evidence="2" type="ORF">DFH07DRAFT_839064</name>
</gene>
<dbReference type="AlphaFoldDB" id="A0AAD7N0M3"/>
<reference evidence="2" key="1">
    <citation type="submission" date="2023-03" db="EMBL/GenBank/DDBJ databases">
        <title>Massive genome expansion in bonnet fungi (Mycena s.s.) driven by repeated elements and novel gene families across ecological guilds.</title>
        <authorList>
            <consortium name="Lawrence Berkeley National Laboratory"/>
            <person name="Harder C.B."/>
            <person name="Miyauchi S."/>
            <person name="Viragh M."/>
            <person name="Kuo A."/>
            <person name="Thoen E."/>
            <person name="Andreopoulos B."/>
            <person name="Lu D."/>
            <person name="Skrede I."/>
            <person name="Drula E."/>
            <person name="Henrissat B."/>
            <person name="Morin E."/>
            <person name="Kohler A."/>
            <person name="Barry K."/>
            <person name="LaButti K."/>
            <person name="Morin E."/>
            <person name="Salamov A."/>
            <person name="Lipzen A."/>
            <person name="Mereny Z."/>
            <person name="Hegedus B."/>
            <person name="Baldrian P."/>
            <person name="Stursova M."/>
            <person name="Weitz H."/>
            <person name="Taylor A."/>
            <person name="Grigoriev I.V."/>
            <person name="Nagy L.G."/>
            <person name="Martin F."/>
            <person name="Kauserud H."/>
        </authorList>
    </citation>
    <scope>NUCLEOTIDE SEQUENCE</scope>
    <source>
        <strain evidence="2">CBHHK188m</strain>
    </source>
</reference>
<evidence type="ECO:0008006" key="4">
    <source>
        <dbReference type="Google" id="ProtNLM"/>
    </source>
</evidence>
<evidence type="ECO:0000313" key="2">
    <source>
        <dbReference type="EMBL" id="KAJ7740441.1"/>
    </source>
</evidence>
<accession>A0AAD7N0M3</accession>
<protein>
    <recommendedName>
        <fullName evidence="4">Protein kinase domain-containing protein</fullName>
    </recommendedName>
</protein>
<comment type="caution">
    <text evidence="2">The sequence shown here is derived from an EMBL/GenBank/DDBJ whole genome shotgun (WGS) entry which is preliminary data.</text>
</comment>
<evidence type="ECO:0000256" key="1">
    <source>
        <dbReference type="SAM" id="MobiDB-lite"/>
    </source>
</evidence>
<proteinExistence type="predicted"/>
<evidence type="ECO:0000313" key="3">
    <source>
        <dbReference type="Proteomes" id="UP001215280"/>
    </source>
</evidence>
<keyword evidence="3" id="KW-1185">Reference proteome</keyword>
<dbReference type="EMBL" id="JARJLG010000127">
    <property type="protein sequence ID" value="KAJ7740441.1"/>
    <property type="molecule type" value="Genomic_DNA"/>
</dbReference>
<name>A0AAD7N0M3_9AGAR</name>
<dbReference type="Proteomes" id="UP001215280">
    <property type="component" value="Unassembled WGS sequence"/>
</dbReference>
<sequence>MDEPASFLSHCHGFNIYGGTFNYILGNGTGRSSGPTDDRDSSGLRIVREDEIVPVKQLGQRSGYSLHLADTWGACVVVKVFHGPHANREWEAIKAVSRPLMHPNFLRLLGRSAEESPSRFLVFNGVQESVHHQIASMLRGDLQECIAIGVKVANGLSLGLSYLELQKISLSSLSAEFFDVLISHDGTIILGINPVAHATESNSQLNWVGIFNDLCRMVFREATRALYQDAVERNPPAPADLSALDPMKAEDNSLSVRHYLRRELVWLPPQPGSSLCEIVHQTESFLFRLSSPLASPLPRLRRTAETGTAHHCMGYQREEVVISTRIRTSYIVCSDVPTLDEICTICEERVPEVGSSRNDDYIAAGQDTPPDPCQSSVLPGLYGHFMMSSNDDSDRAIQQCLEKIQMLDIGDATSSALCRIMPEFQPKAEREAPREDEIRHEIQLLLRKLPESSPALEVLLAELTGRLRTKPRYKPAPLILPRPAPPVVHKSENAIRRPKRNSPPGQTLQERREPQPDMDSMFETAFLALEDIFDDFKESKDFNLNPLSSINTSEQQPNLDVNYYDTAYPKASVWFDMSY</sequence>
<organism evidence="2 3">
    <name type="scientific">Mycena maculata</name>
    <dbReference type="NCBI Taxonomy" id="230809"/>
    <lineage>
        <taxon>Eukaryota</taxon>
        <taxon>Fungi</taxon>
        <taxon>Dikarya</taxon>
        <taxon>Basidiomycota</taxon>
        <taxon>Agaricomycotina</taxon>
        <taxon>Agaricomycetes</taxon>
        <taxon>Agaricomycetidae</taxon>
        <taxon>Agaricales</taxon>
        <taxon>Marasmiineae</taxon>
        <taxon>Mycenaceae</taxon>
        <taxon>Mycena</taxon>
    </lineage>
</organism>
<feature type="region of interest" description="Disordered" evidence="1">
    <location>
        <begin position="474"/>
        <end position="517"/>
    </location>
</feature>